<sequence>MSPKSEVAIGARHGGTEQSRAHNGQGTSTDPFIVEFKRDDPENPMNWSASRKWFIAFIVTSSVFAVTFASSAYSDSSDEIIKDFNISTEVFSVGISLFILGFAVGPAVWAPLIFWIISHIGMVAFIGGTAGSRNITTLLVLRFVSGTFGGSPLVNAGGAIADIFPPVERGLAMIVYSFAPLLGPLVGPIISGFVSENVGWRWVQGMCCIFVGVIGVIGTIFVPETYGPVLLLRKAKRLTKSTGKVHLSILERDQGKKNPSEVFQRALIRPWVLLIHEPIVTVASIYIALGYGTTYMFMGAMPIVYNEDRGWSEGIGGLAFLGLAIGEILGLVYAGYDYHRRYMKLYNTGKATPESRLPTAIVGSIALPIGIFGFAWTNYPSIHWSASIILSAPFGFGCILMSLSITNYLVDSYTIYAATALAALAIVRSAGGAVFPLFTNQMYHNLGIHWASCVPGFLTVACIPFPIVMYRYGELLRMKCKYTFEAAELMRRMQKQQGFGQVESGERVDEEGSA</sequence>
<dbReference type="SUPFAM" id="SSF103473">
    <property type="entry name" value="MFS general substrate transporter"/>
    <property type="match status" value="1"/>
</dbReference>
<evidence type="ECO:0000256" key="2">
    <source>
        <dbReference type="ARBA" id="ARBA00022692"/>
    </source>
</evidence>
<feature type="transmembrane region" description="Helical" evidence="6">
    <location>
        <begin position="447"/>
        <end position="469"/>
    </location>
</feature>
<dbReference type="PANTHER" id="PTHR23502">
    <property type="entry name" value="MAJOR FACILITATOR SUPERFAMILY"/>
    <property type="match status" value="1"/>
</dbReference>
<feature type="transmembrane region" description="Helical" evidence="6">
    <location>
        <begin position="53"/>
        <end position="73"/>
    </location>
</feature>
<evidence type="ECO:0000313" key="7">
    <source>
        <dbReference type="EMBL" id="GAT20980.1"/>
    </source>
</evidence>
<feature type="transmembrane region" description="Helical" evidence="6">
    <location>
        <begin position="93"/>
        <end position="117"/>
    </location>
</feature>
<dbReference type="GO" id="GO:0022857">
    <property type="term" value="F:transmembrane transporter activity"/>
    <property type="evidence" value="ECO:0007669"/>
    <property type="project" value="InterPro"/>
</dbReference>
<feature type="compositionally biased region" description="Polar residues" evidence="5">
    <location>
        <begin position="16"/>
        <end position="30"/>
    </location>
</feature>
<dbReference type="GO" id="GO:0005886">
    <property type="term" value="C:plasma membrane"/>
    <property type="evidence" value="ECO:0007669"/>
    <property type="project" value="TreeGrafter"/>
</dbReference>
<evidence type="ECO:0000256" key="3">
    <source>
        <dbReference type="ARBA" id="ARBA00022989"/>
    </source>
</evidence>
<dbReference type="PANTHER" id="PTHR23502:SF158">
    <property type="entry name" value="MULTIDRUG TRANSPORTER, PUTATIVE (AFU_ORTHOLOGUE AFUA_3G01890)-RELATED"/>
    <property type="match status" value="1"/>
</dbReference>
<feature type="transmembrane region" description="Helical" evidence="6">
    <location>
        <begin position="415"/>
        <end position="435"/>
    </location>
</feature>
<proteinExistence type="predicted"/>
<comment type="caution">
    <text evidence="7">The sequence shown here is derived from an EMBL/GenBank/DDBJ whole genome shotgun (WGS) entry which is preliminary data.</text>
</comment>
<dbReference type="Pfam" id="PF07690">
    <property type="entry name" value="MFS_1"/>
    <property type="match status" value="1"/>
</dbReference>
<reference evidence="8" key="2">
    <citation type="submission" date="2016-02" db="EMBL/GenBank/DDBJ databases">
        <title>Genome sequencing of Aspergillus luchuensis NBRC 4314.</title>
        <authorList>
            <person name="Yamada O."/>
        </authorList>
    </citation>
    <scope>NUCLEOTIDE SEQUENCE [LARGE SCALE GENOMIC DNA]</scope>
    <source>
        <strain evidence="8">RIB 2604</strain>
    </source>
</reference>
<evidence type="ECO:0000256" key="5">
    <source>
        <dbReference type="SAM" id="MobiDB-lite"/>
    </source>
</evidence>
<feature type="transmembrane region" description="Helical" evidence="6">
    <location>
        <begin position="357"/>
        <end position="376"/>
    </location>
</feature>
<comment type="subcellular location">
    <subcellularLocation>
        <location evidence="1">Membrane</location>
        <topology evidence="1">Multi-pass membrane protein</topology>
    </subcellularLocation>
</comment>
<dbReference type="InterPro" id="IPR011701">
    <property type="entry name" value="MFS"/>
</dbReference>
<dbReference type="Proteomes" id="UP000075230">
    <property type="component" value="Unassembled WGS sequence"/>
</dbReference>
<keyword evidence="4 6" id="KW-0472">Membrane</keyword>
<name>A0A146F497_ASPKA</name>
<organism evidence="7 8">
    <name type="scientific">Aspergillus kawachii</name>
    <name type="common">White koji mold</name>
    <name type="synonym">Aspergillus awamori var. kawachi</name>
    <dbReference type="NCBI Taxonomy" id="1069201"/>
    <lineage>
        <taxon>Eukaryota</taxon>
        <taxon>Fungi</taxon>
        <taxon>Dikarya</taxon>
        <taxon>Ascomycota</taxon>
        <taxon>Pezizomycotina</taxon>
        <taxon>Eurotiomycetes</taxon>
        <taxon>Eurotiomycetidae</taxon>
        <taxon>Eurotiales</taxon>
        <taxon>Aspergillaceae</taxon>
        <taxon>Aspergillus</taxon>
        <taxon>Aspergillus subgen. Circumdati</taxon>
    </lineage>
</organism>
<dbReference type="EMBL" id="BCWF01000008">
    <property type="protein sequence ID" value="GAT20980.1"/>
    <property type="molecule type" value="Genomic_DNA"/>
</dbReference>
<feature type="region of interest" description="Disordered" evidence="5">
    <location>
        <begin position="1"/>
        <end position="32"/>
    </location>
</feature>
<evidence type="ECO:0000256" key="6">
    <source>
        <dbReference type="SAM" id="Phobius"/>
    </source>
</evidence>
<dbReference type="InterPro" id="IPR036259">
    <property type="entry name" value="MFS_trans_sf"/>
</dbReference>
<reference evidence="7 8" key="1">
    <citation type="journal article" date="2016" name="DNA Res.">
        <title>Genome sequence of Aspergillus luchuensis NBRC 4314.</title>
        <authorList>
            <person name="Yamada O."/>
            <person name="Machida M."/>
            <person name="Hosoyama A."/>
            <person name="Goto M."/>
            <person name="Takahashi T."/>
            <person name="Futagami T."/>
            <person name="Yamagata Y."/>
            <person name="Takeuchi M."/>
            <person name="Kobayashi T."/>
            <person name="Koike H."/>
            <person name="Abe K."/>
            <person name="Asai K."/>
            <person name="Arita M."/>
            <person name="Fujita N."/>
            <person name="Fukuda K."/>
            <person name="Higa K."/>
            <person name="Horikawa H."/>
            <person name="Ishikawa T."/>
            <person name="Jinno K."/>
            <person name="Kato Y."/>
            <person name="Kirimura K."/>
            <person name="Mizutani O."/>
            <person name="Nakasone K."/>
            <person name="Sano M."/>
            <person name="Shiraishi Y."/>
            <person name="Tsukahara M."/>
            <person name="Gomi K."/>
        </authorList>
    </citation>
    <scope>NUCLEOTIDE SEQUENCE [LARGE SCALE GENOMIC DNA]</scope>
    <source>
        <strain evidence="7 8">RIB 2604</strain>
    </source>
</reference>
<dbReference type="CDD" id="cd17323">
    <property type="entry name" value="MFS_Tpo1_MDR_like"/>
    <property type="match status" value="1"/>
</dbReference>
<keyword evidence="3 6" id="KW-1133">Transmembrane helix</keyword>
<feature type="transmembrane region" description="Helical" evidence="6">
    <location>
        <begin position="315"/>
        <end position="336"/>
    </location>
</feature>
<feature type="transmembrane region" description="Helical" evidence="6">
    <location>
        <begin position="170"/>
        <end position="190"/>
    </location>
</feature>
<evidence type="ECO:0000256" key="4">
    <source>
        <dbReference type="ARBA" id="ARBA00023136"/>
    </source>
</evidence>
<protein>
    <submittedName>
        <fullName evidence="7">MFS transporter</fullName>
    </submittedName>
</protein>
<evidence type="ECO:0000256" key="1">
    <source>
        <dbReference type="ARBA" id="ARBA00004141"/>
    </source>
</evidence>
<dbReference type="Gene3D" id="1.20.1250.20">
    <property type="entry name" value="MFS general substrate transporter like domains"/>
    <property type="match status" value="1"/>
</dbReference>
<accession>A0A146F497</accession>
<feature type="transmembrane region" description="Helical" evidence="6">
    <location>
        <begin position="382"/>
        <end position="403"/>
    </location>
</feature>
<feature type="transmembrane region" description="Helical" evidence="6">
    <location>
        <begin position="202"/>
        <end position="232"/>
    </location>
</feature>
<dbReference type="AlphaFoldDB" id="A0A146F497"/>
<gene>
    <name evidence="7" type="ORF">RIB2604_00804610</name>
</gene>
<dbReference type="FunFam" id="1.20.1250.20:FF:000011">
    <property type="entry name" value="MFS multidrug transporter, putative"/>
    <property type="match status" value="1"/>
</dbReference>
<keyword evidence="2 6" id="KW-0812">Transmembrane</keyword>
<evidence type="ECO:0000313" key="8">
    <source>
        <dbReference type="Proteomes" id="UP000075230"/>
    </source>
</evidence>
<feature type="transmembrane region" description="Helical" evidence="6">
    <location>
        <begin position="279"/>
        <end position="303"/>
    </location>
</feature>
<dbReference type="VEuPathDB" id="FungiDB:ASPFODRAFT_171068"/>